<protein>
    <submittedName>
        <fullName evidence="1">Uncharacterized protein</fullName>
    </submittedName>
</protein>
<dbReference type="Proteomes" id="UP000652761">
    <property type="component" value="Unassembled WGS sequence"/>
</dbReference>
<organism evidence="1 2">
    <name type="scientific">Colocasia esculenta</name>
    <name type="common">Wild taro</name>
    <name type="synonym">Arum esculentum</name>
    <dbReference type="NCBI Taxonomy" id="4460"/>
    <lineage>
        <taxon>Eukaryota</taxon>
        <taxon>Viridiplantae</taxon>
        <taxon>Streptophyta</taxon>
        <taxon>Embryophyta</taxon>
        <taxon>Tracheophyta</taxon>
        <taxon>Spermatophyta</taxon>
        <taxon>Magnoliopsida</taxon>
        <taxon>Liliopsida</taxon>
        <taxon>Araceae</taxon>
        <taxon>Aroideae</taxon>
        <taxon>Colocasieae</taxon>
        <taxon>Colocasia</taxon>
    </lineage>
</organism>
<dbReference type="AlphaFoldDB" id="A0A843XHM5"/>
<comment type="caution">
    <text evidence="1">The sequence shown here is derived from an EMBL/GenBank/DDBJ whole genome shotgun (WGS) entry which is preliminary data.</text>
</comment>
<reference evidence="1" key="1">
    <citation type="submission" date="2017-07" db="EMBL/GenBank/DDBJ databases">
        <title>Taro Niue Genome Assembly and Annotation.</title>
        <authorList>
            <person name="Atibalentja N."/>
            <person name="Keating K."/>
            <person name="Fields C.J."/>
        </authorList>
    </citation>
    <scope>NUCLEOTIDE SEQUENCE</scope>
    <source>
        <strain evidence="1">Niue_2</strain>
        <tissue evidence="1">Leaf</tissue>
    </source>
</reference>
<evidence type="ECO:0000313" key="2">
    <source>
        <dbReference type="Proteomes" id="UP000652761"/>
    </source>
</evidence>
<proteinExistence type="predicted"/>
<keyword evidence="2" id="KW-1185">Reference proteome</keyword>
<evidence type="ECO:0000313" key="1">
    <source>
        <dbReference type="EMBL" id="MQM19128.1"/>
    </source>
</evidence>
<gene>
    <name evidence="1" type="ORF">Taro_052128</name>
</gene>
<feature type="non-terminal residue" evidence="1">
    <location>
        <position position="60"/>
    </location>
</feature>
<name>A0A843XHM5_COLES</name>
<accession>A0A843XHM5</accession>
<dbReference type="EMBL" id="NMUH01008683">
    <property type="protein sequence ID" value="MQM19128.1"/>
    <property type="molecule type" value="Genomic_DNA"/>
</dbReference>
<sequence>MNVQELLYRMFMEQRKESLSESKPDSLEGACTDMDEERLLARSMQQMGQGEMARNLHNNE</sequence>